<proteinExistence type="predicted"/>
<dbReference type="AlphaFoldDB" id="A0A919REF8"/>
<sequence length="153" mass="17062">MNWMTGEGLIGCDDPSEVDAAFDRKEHHVGAAVIGLALNCPDVAIVAPRAVRALASGRPETINQGLTALSHMVRINHSVDKGSLAHLRLMLKDKDLRKTAELYAADICIYVAHGSLPLWLRMWSLKFNARYRISGWYASLRNDIQELLARKNR</sequence>
<keyword evidence="2" id="KW-1185">Reference proteome</keyword>
<organism evidence="1 2">
    <name type="scientific">Sinosporangium siamense</name>
    <dbReference type="NCBI Taxonomy" id="1367973"/>
    <lineage>
        <taxon>Bacteria</taxon>
        <taxon>Bacillati</taxon>
        <taxon>Actinomycetota</taxon>
        <taxon>Actinomycetes</taxon>
        <taxon>Streptosporangiales</taxon>
        <taxon>Streptosporangiaceae</taxon>
        <taxon>Sinosporangium</taxon>
    </lineage>
</organism>
<gene>
    <name evidence="1" type="ORF">Ssi02_21330</name>
</gene>
<evidence type="ECO:0000313" key="2">
    <source>
        <dbReference type="Proteomes" id="UP000606172"/>
    </source>
</evidence>
<protein>
    <submittedName>
        <fullName evidence="1">Uncharacterized protein</fullName>
    </submittedName>
</protein>
<dbReference type="EMBL" id="BOOW01000012">
    <property type="protein sequence ID" value="GII91902.1"/>
    <property type="molecule type" value="Genomic_DNA"/>
</dbReference>
<evidence type="ECO:0000313" key="1">
    <source>
        <dbReference type="EMBL" id="GII91902.1"/>
    </source>
</evidence>
<dbReference type="RefSeq" id="WP_204024275.1">
    <property type="nucleotide sequence ID" value="NZ_BOOW01000012.1"/>
</dbReference>
<reference evidence="1" key="1">
    <citation type="submission" date="2021-01" db="EMBL/GenBank/DDBJ databases">
        <title>Whole genome shotgun sequence of Sinosporangium siamense NBRC 109515.</title>
        <authorList>
            <person name="Komaki H."/>
            <person name="Tamura T."/>
        </authorList>
    </citation>
    <scope>NUCLEOTIDE SEQUENCE</scope>
    <source>
        <strain evidence="1">NBRC 109515</strain>
    </source>
</reference>
<comment type="caution">
    <text evidence="1">The sequence shown here is derived from an EMBL/GenBank/DDBJ whole genome shotgun (WGS) entry which is preliminary data.</text>
</comment>
<dbReference type="Proteomes" id="UP000606172">
    <property type="component" value="Unassembled WGS sequence"/>
</dbReference>
<accession>A0A919REF8</accession>
<name>A0A919REF8_9ACTN</name>